<evidence type="ECO:0000313" key="3">
    <source>
        <dbReference type="EMBL" id="CAI8048343.1"/>
    </source>
</evidence>
<dbReference type="CDD" id="cd01671">
    <property type="entry name" value="CARD"/>
    <property type="match status" value="1"/>
</dbReference>
<dbReference type="Proteomes" id="UP001174909">
    <property type="component" value="Unassembled WGS sequence"/>
</dbReference>
<keyword evidence="4" id="KW-1185">Reference proteome</keyword>
<organism evidence="3 4">
    <name type="scientific">Geodia barretti</name>
    <name type="common">Barrett's horny sponge</name>
    <dbReference type="NCBI Taxonomy" id="519541"/>
    <lineage>
        <taxon>Eukaryota</taxon>
        <taxon>Metazoa</taxon>
        <taxon>Porifera</taxon>
        <taxon>Demospongiae</taxon>
        <taxon>Heteroscleromorpha</taxon>
        <taxon>Tetractinellida</taxon>
        <taxon>Astrophorina</taxon>
        <taxon>Geodiidae</taxon>
        <taxon>Geodia</taxon>
    </lineage>
</organism>
<dbReference type="PROSITE" id="PS50209">
    <property type="entry name" value="CARD"/>
    <property type="match status" value="1"/>
</dbReference>
<dbReference type="Gene3D" id="1.10.533.10">
    <property type="entry name" value="Death Domain, Fas"/>
    <property type="match status" value="1"/>
</dbReference>
<feature type="transmembrane region" description="Helical" evidence="1">
    <location>
        <begin position="128"/>
        <end position="148"/>
    </location>
</feature>
<sequence>MDSLKREALRNQTVSLTDNMNPGLLGPYLYSKKLLTHDEFERLQLPTMTTRDRNLFILQKIPTKGSRAFDLFWSVCRRVGRTVGRRCTRTWQRDSNSSSAIYCPPSYTLFSLLYSYPIPWNPLSLHCVFWSVCTVLFSILGLFLNWICQ</sequence>
<keyword evidence="1" id="KW-1133">Transmembrane helix</keyword>
<feature type="domain" description="CARD" evidence="2">
    <location>
        <begin position="1"/>
        <end position="72"/>
    </location>
</feature>
<comment type="caution">
    <text evidence="3">The sequence shown here is derived from an EMBL/GenBank/DDBJ whole genome shotgun (WGS) entry which is preliminary data.</text>
</comment>
<dbReference type="SUPFAM" id="SSF47986">
    <property type="entry name" value="DEATH domain"/>
    <property type="match status" value="1"/>
</dbReference>
<feature type="transmembrane region" description="Helical" evidence="1">
    <location>
        <begin position="99"/>
        <end position="116"/>
    </location>
</feature>
<name>A0AA35THX3_GEOBA</name>
<dbReference type="EMBL" id="CASHTH010003725">
    <property type="protein sequence ID" value="CAI8048343.1"/>
    <property type="molecule type" value="Genomic_DNA"/>
</dbReference>
<dbReference type="GO" id="GO:0042981">
    <property type="term" value="P:regulation of apoptotic process"/>
    <property type="evidence" value="ECO:0007669"/>
    <property type="project" value="InterPro"/>
</dbReference>
<evidence type="ECO:0000256" key="1">
    <source>
        <dbReference type="SAM" id="Phobius"/>
    </source>
</evidence>
<keyword evidence="1" id="KW-0472">Membrane</keyword>
<reference evidence="3" key="1">
    <citation type="submission" date="2023-03" db="EMBL/GenBank/DDBJ databases">
        <authorList>
            <person name="Steffen K."/>
            <person name="Cardenas P."/>
        </authorList>
    </citation>
    <scope>NUCLEOTIDE SEQUENCE</scope>
</reference>
<dbReference type="Pfam" id="PF00619">
    <property type="entry name" value="CARD"/>
    <property type="match status" value="1"/>
</dbReference>
<accession>A0AA35THX3</accession>
<protein>
    <recommendedName>
        <fullName evidence="2">CARD domain-containing protein</fullName>
    </recommendedName>
</protein>
<proteinExistence type="predicted"/>
<gene>
    <name evidence="3" type="ORF">GBAR_LOCUS26685</name>
</gene>
<dbReference type="InterPro" id="IPR001315">
    <property type="entry name" value="CARD"/>
</dbReference>
<dbReference type="InterPro" id="IPR011029">
    <property type="entry name" value="DEATH-like_dom_sf"/>
</dbReference>
<feature type="non-terminal residue" evidence="3">
    <location>
        <position position="149"/>
    </location>
</feature>
<evidence type="ECO:0000313" key="4">
    <source>
        <dbReference type="Proteomes" id="UP001174909"/>
    </source>
</evidence>
<keyword evidence="1" id="KW-0812">Transmembrane</keyword>
<dbReference type="AlphaFoldDB" id="A0AA35THX3"/>
<evidence type="ECO:0000259" key="2">
    <source>
        <dbReference type="PROSITE" id="PS50209"/>
    </source>
</evidence>